<dbReference type="AlphaFoldDB" id="A0A8J3MTJ7"/>
<dbReference type="PANTHER" id="PTHR30349:SF41">
    <property type="entry name" value="INTEGRASE_RECOMBINASE PROTEIN MJ0367-RELATED"/>
    <property type="match status" value="1"/>
</dbReference>
<comment type="caution">
    <text evidence="6">The sequence shown here is derived from an EMBL/GenBank/DDBJ whole genome shotgun (WGS) entry which is preliminary data.</text>
</comment>
<evidence type="ECO:0000256" key="4">
    <source>
        <dbReference type="SAM" id="MobiDB-lite"/>
    </source>
</evidence>
<dbReference type="InterPro" id="IPR011010">
    <property type="entry name" value="DNA_brk_join_enz"/>
</dbReference>
<dbReference type="Pfam" id="PF00589">
    <property type="entry name" value="Phage_integrase"/>
    <property type="match status" value="1"/>
</dbReference>
<dbReference type="GO" id="GO:0015074">
    <property type="term" value="P:DNA integration"/>
    <property type="evidence" value="ECO:0007669"/>
    <property type="project" value="InterPro"/>
</dbReference>
<dbReference type="InterPro" id="IPR013762">
    <property type="entry name" value="Integrase-like_cat_sf"/>
</dbReference>
<dbReference type="SUPFAM" id="SSF56349">
    <property type="entry name" value="DNA breaking-rejoining enzymes"/>
    <property type="match status" value="1"/>
</dbReference>
<protein>
    <recommendedName>
        <fullName evidence="5">Tyr recombinase domain-containing protein</fullName>
    </recommendedName>
</protein>
<dbReference type="PROSITE" id="PS51898">
    <property type="entry name" value="TYR_RECOMBINASE"/>
    <property type="match status" value="1"/>
</dbReference>
<evidence type="ECO:0000256" key="1">
    <source>
        <dbReference type="ARBA" id="ARBA00008857"/>
    </source>
</evidence>
<gene>
    <name evidence="6" type="ORF">KSX_26130</name>
</gene>
<dbReference type="GO" id="GO:0006310">
    <property type="term" value="P:DNA recombination"/>
    <property type="evidence" value="ECO:0007669"/>
    <property type="project" value="UniProtKB-KW"/>
</dbReference>
<dbReference type="InterPro" id="IPR002104">
    <property type="entry name" value="Integrase_catalytic"/>
</dbReference>
<organism evidence="6 7">
    <name type="scientific">Ktedonospora formicarum</name>
    <dbReference type="NCBI Taxonomy" id="2778364"/>
    <lineage>
        <taxon>Bacteria</taxon>
        <taxon>Bacillati</taxon>
        <taxon>Chloroflexota</taxon>
        <taxon>Ktedonobacteria</taxon>
        <taxon>Ktedonobacterales</taxon>
        <taxon>Ktedonobacteraceae</taxon>
        <taxon>Ktedonospora</taxon>
    </lineage>
</organism>
<keyword evidence="7" id="KW-1185">Reference proteome</keyword>
<reference evidence="6" key="1">
    <citation type="submission" date="2020-10" db="EMBL/GenBank/DDBJ databases">
        <title>Taxonomic study of unclassified bacteria belonging to the class Ktedonobacteria.</title>
        <authorList>
            <person name="Yabe S."/>
            <person name="Wang C.M."/>
            <person name="Zheng Y."/>
            <person name="Sakai Y."/>
            <person name="Cavaletti L."/>
            <person name="Monciardini P."/>
            <person name="Donadio S."/>
        </authorList>
    </citation>
    <scope>NUCLEOTIDE SEQUENCE</scope>
    <source>
        <strain evidence="6">SOSP1-1</strain>
    </source>
</reference>
<sequence>MPACCNPDTSMGFRDYVIILLLLDTGIRVGELCGLTLDTVFLSIADQVFVKVLGKGRHQREVGLISEVAQQLWKYVNVHRHPRDQDVKAVFLSRNGEPLTINGIQQLVQEAGKRANIKGARVSPHTFRHTFARMFLENGGDVYKLSVLLGHSSVVVIENYLKDFESRSARRVQSKHSPIAHLKLGRPKGNFKKSSTDMLDE</sequence>
<evidence type="ECO:0000313" key="6">
    <source>
        <dbReference type="EMBL" id="GHO44450.1"/>
    </source>
</evidence>
<name>A0A8J3MTJ7_9CHLR</name>
<evidence type="ECO:0000256" key="2">
    <source>
        <dbReference type="ARBA" id="ARBA00023125"/>
    </source>
</evidence>
<dbReference type="Proteomes" id="UP000612362">
    <property type="component" value="Unassembled WGS sequence"/>
</dbReference>
<dbReference type="CDD" id="cd00397">
    <property type="entry name" value="DNA_BRE_C"/>
    <property type="match status" value="1"/>
</dbReference>
<dbReference type="EMBL" id="BNJF01000001">
    <property type="protein sequence ID" value="GHO44450.1"/>
    <property type="molecule type" value="Genomic_DNA"/>
</dbReference>
<evidence type="ECO:0000259" key="5">
    <source>
        <dbReference type="PROSITE" id="PS51898"/>
    </source>
</evidence>
<feature type="domain" description="Tyr recombinase" evidence="5">
    <location>
        <begin position="1"/>
        <end position="173"/>
    </location>
</feature>
<evidence type="ECO:0000313" key="7">
    <source>
        <dbReference type="Proteomes" id="UP000612362"/>
    </source>
</evidence>
<feature type="region of interest" description="Disordered" evidence="4">
    <location>
        <begin position="175"/>
        <end position="201"/>
    </location>
</feature>
<dbReference type="Gene3D" id="1.10.443.10">
    <property type="entry name" value="Intergrase catalytic core"/>
    <property type="match status" value="1"/>
</dbReference>
<proteinExistence type="inferred from homology"/>
<dbReference type="InterPro" id="IPR050090">
    <property type="entry name" value="Tyrosine_recombinase_XerCD"/>
</dbReference>
<dbReference type="PANTHER" id="PTHR30349">
    <property type="entry name" value="PHAGE INTEGRASE-RELATED"/>
    <property type="match status" value="1"/>
</dbReference>
<feature type="compositionally biased region" description="Polar residues" evidence="4">
    <location>
        <begin position="192"/>
        <end position="201"/>
    </location>
</feature>
<evidence type="ECO:0000256" key="3">
    <source>
        <dbReference type="ARBA" id="ARBA00023172"/>
    </source>
</evidence>
<keyword evidence="3" id="KW-0233">DNA recombination</keyword>
<dbReference type="GO" id="GO:0003677">
    <property type="term" value="F:DNA binding"/>
    <property type="evidence" value="ECO:0007669"/>
    <property type="project" value="UniProtKB-KW"/>
</dbReference>
<comment type="similarity">
    <text evidence="1">Belongs to the 'phage' integrase family.</text>
</comment>
<accession>A0A8J3MTJ7</accession>
<keyword evidence="2" id="KW-0238">DNA-binding</keyword>